<sequence length="155" mass="17552">MAKAKKKSPSSIARNKIARRNYDFIETLEAGLVLVGTEVKSLRQGQISFNDGYINFKDGEAWLVGIHIAPYDHAGHLQHDPDRSRKLLLHDHEIIKLQAKSEQKGLTVIPVSLYFSNGKIKLQIALAKGKNVHSRKEELKRRDIAKDTARQLAKY</sequence>
<dbReference type="GO" id="GO:0070929">
    <property type="term" value="P:trans-translation"/>
    <property type="evidence" value="ECO:0007669"/>
    <property type="project" value="UniProtKB-UniRule"/>
</dbReference>
<evidence type="ECO:0000256" key="2">
    <source>
        <dbReference type="ARBA" id="ARBA00022884"/>
    </source>
</evidence>
<dbReference type="Proteomes" id="UP000199053">
    <property type="component" value="Unassembled WGS sequence"/>
</dbReference>
<dbReference type="CDD" id="cd09294">
    <property type="entry name" value="SmpB"/>
    <property type="match status" value="1"/>
</dbReference>
<dbReference type="OrthoDB" id="9805462at2"/>
<dbReference type="EMBL" id="FNGA01000001">
    <property type="protein sequence ID" value="SDK39982.1"/>
    <property type="molecule type" value="Genomic_DNA"/>
</dbReference>
<evidence type="ECO:0000256" key="1">
    <source>
        <dbReference type="ARBA" id="ARBA00022490"/>
    </source>
</evidence>
<comment type="similarity">
    <text evidence="3">Belongs to the SmpB family.</text>
</comment>
<dbReference type="PANTHER" id="PTHR30308">
    <property type="entry name" value="TMRNA-BINDING COMPONENT OF TRANS-TRANSLATION TAGGING COMPLEX"/>
    <property type="match status" value="1"/>
</dbReference>
<dbReference type="Gene3D" id="2.40.280.10">
    <property type="match status" value="1"/>
</dbReference>
<dbReference type="InterPro" id="IPR023620">
    <property type="entry name" value="SmpB"/>
</dbReference>
<dbReference type="InterPro" id="IPR000037">
    <property type="entry name" value="SsrA-bd_prot"/>
</dbReference>
<keyword evidence="5" id="KW-1185">Reference proteome</keyword>
<dbReference type="InterPro" id="IPR020081">
    <property type="entry name" value="SsrA-bd_prot_CS"/>
</dbReference>
<keyword evidence="2 3" id="KW-0694">RNA-binding</keyword>
<dbReference type="PROSITE" id="PS01317">
    <property type="entry name" value="SSRP"/>
    <property type="match status" value="1"/>
</dbReference>
<protein>
    <recommendedName>
        <fullName evidence="3">SsrA-binding protein</fullName>
    </recommendedName>
    <alternativeName>
        <fullName evidence="3">Small protein B</fullName>
    </alternativeName>
</protein>
<keyword evidence="1 3" id="KW-0963">Cytoplasm</keyword>
<dbReference type="AlphaFoldDB" id="A0A1G9BKI0"/>
<dbReference type="PANTHER" id="PTHR30308:SF2">
    <property type="entry name" value="SSRA-BINDING PROTEIN"/>
    <property type="match status" value="1"/>
</dbReference>
<evidence type="ECO:0000256" key="3">
    <source>
        <dbReference type="HAMAP-Rule" id="MF_00023"/>
    </source>
</evidence>
<reference evidence="5" key="1">
    <citation type="submission" date="2016-10" db="EMBL/GenBank/DDBJ databases">
        <authorList>
            <person name="Varghese N."/>
            <person name="Submissions S."/>
        </authorList>
    </citation>
    <scope>NUCLEOTIDE SEQUENCE [LARGE SCALE GENOMIC DNA]</scope>
    <source>
        <strain evidence="5">DSM 16995</strain>
    </source>
</reference>
<dbReference type="NCBIfam" id="TIGR00086">
    <property type="entry name" value="smpB"/>
    <property type="match status" value="1"/>
</dbReference>
<comment type="subcellular location">
    <subcellularLocation>
        <location evidence="3">Cytoplasm</location>
    </subcellularLocation>
    <text evidence="3">The tmRNA-SmpB complex associates with stalled 70S ribosomes.</text>
</comment>
<evidence type="ECO:0000313" key="5">
    <source>
        <dbReference type="Proteomes" id="UP000199053"/>
    </source>
</evidence>
<dbReference type="RefSeq" id="WP_092157592.1">
    <property type="nucleotide sequence ID" value="NZ_FNGA01000001.1"/>
</dbReference>
<gene>
    <name evidence="3" type="primary">smpB</name>
    <name evidence="4" type="ORF">SAMN05660337_0329</name>
</gene>
<accession>A0A1G9BKI0</accession>
<comment type="function">
    <text evidence="3">Required for rescue of stalled ribosomes mediated by trans-translation. Binds to transfer-messenger RNA (tmRNA), required for stable association of tmRNA with ribosomes. tmRNA and SmpB together mimic tRNA shape, replacing the anticodon stem-loop with SmpB. tmRNA is encoded by the ssrA gene; the 2 termini fold to resemble tRNA(Ala) and it encodes a 'tag peptide', a short internal open reading frame. During trans-translation Ala-aminoacylated tmRNA acts like a tRNA, entering the A-site of stalled ribosomes, displacing the stalled mRNA. The ribosome then switches to translate the ORF on the tmRNA; the nascent peptide is terminated with the 'tag peptide' encoded by the tmRNA and targeted for degradation. The ribosome is freed to recommence translation, which seems to be the essential function of trans-translation.</text>
</comment>
<dbReference type="Pfam" id="PF01668">
    <property type="entry name" value="SmpB"/>
    <property type="match status" value="1"/>
</dbReference>
<dbReference type="NCBIfam" id="NF003843">
    <property type="entry name" value="PRK05422.1"/>
    <property type="match status" value="1"/>
</dbReference>
<name>A0A1G9BKI0_9BACT</name>
<dbReference type="GO" id="GO:0005829">
    <property type="term" value="C:cytosol"/>
    <property type="evidence" value="ECO:0007669"/>
    <property type="project" value="TreeGrafter"/>
</dbReference>
<evidence type="ECO:0000313" key="4">
    <source>
        <dbReference type="EMBL" id="SDK39982.1"/>
    </source>
</evidence>
<dbReference type="STRING" id="246191.SAMN05660337_0329"/>
<dbReference type="GO" id="GO:0070930">
    <property type="term" value="P:trans-translation-dependent protein tagging"/>
    <property type="evidence" value="ECO:0007669"/>
    <property type="project" value="TreeGrafter"/>
</dbReference>
<proteinExistence type="inferred from homology"/>
<dbReference type="GO" id="GO:0003723">
    <property type="term" value="F:RNA binding"/>
    <property type="evidence" value="ECO:0007669"/>
    <property type="project" value="UniProtKB-UniRule"/>
</dbReference>
<dbReference type="SUPFAM" id="SSF74982">
    <property type="entry name" value="Small protein B (SmpB)"/>
    <property type="match status" value="1"/>
</dbReference>
<organism evidence="4 5">
    <name type="scientific">Maridesulfovibrio ferrireducens</name>
    <dbReference type="NCBI Taxonomy" id="246191"/>
    <lineage>
        <taxon>Bacteria</taxon>
        <taxon>Pseudomonadati</taxon>
        <taxon>Thermodesulfobacteriota</taxon>
        <taxon>Desulfovibrionia</taxon>
        <taxon>Desulfovibrionales</taxon>
        <taxon>Desulfovibrionaceae</taxon>
        <taxon>Maridesulfovibrio</taxon>
    </lineage>
</organism>
<dbReference type="HAMAP" id="MF_00023">
    <property type="entry name" value="SmpB"/>
    <property type="match status" value="1"/>
</dbReference>